<comment type="caution">
    <text evidence="2">The sequence shown here is derived from an EMBL/GenBank/DDBJ whole genome shotgun (WGS) entry which is preliminary data.</text>
</comment>
<dbReference type="GO" id="GO:0006950">
    <property type="term" value="P:response to stress"/>
    <property type="evidence" value="ECO:0007669"/>
    <property type="project" value="TreeGrafter"/>
</dbReference>
<dbReference type="EMBL" id="JAVDYC010000001">
    <property type="protein sequence ID" value="MDR7327831.1"/>
    <property type="molecule type" value="Genomic_DNA"/>
</dbReference>
<dbReference type="RefSeq" id="WP_310428501.1">
    <property type="nucleotide sequence ID" value="NZ_JAVDYC010000001.1"/>
</dbReference>
<dbReference type="Gene3D" id="1.10.10.10">
    <property type="entry name" value="Winged helix-like DNA-binding domain superfamily/Winged helix DNA-binding domain"/>
    <property type="match status" value="1"/>
</dbReference>
<dbReference type="PANTHER" id="PTHR33164:SF99">
    <property type="entry name" value="MARR FAMILY REGULATORY PROTEIN"/>
    <property type="match status" value="1"/>
</dbReference>
<dbReference type="PRINTS" id="PR00598">
    <property type="entry name" value="HTHMARR"/>
</dbReference>
<dbReference type="GO" id="GO:0003677">
    <property type="term" value="F:DNA binding"/>
    <property type="evidence" value="ECO:0007669"/>
    <property type="project" value="UniProtKB-KW"/>
</dbReference>
<sequence>MSDATSGLTPEELGAYFALVEVANLLQYAVDGHLRAEGDLSYLQFQILATLTDAPGGRLRMTDLADGLVHSRSGLTYQAGLLDKRGLITRAPSPDDERSVMVTVTDAGRALVGRVLPGHVADVRRLLLDPMTAGDLATLNDVLGRVRRHMRATPPRSARPRVKRKN</sequence>
<organism evidence="2 3">
    <name type="scientific">Catenuloplanes niger</name>
    <dbReference type="NCBI Taxonomy" id="587534"/>
    <lineage>
        <taxon>Bacteria</taxon>
        <taxon>Bacillati</taxon>
        <taxon>Actinomycetota</taxon>
        <taxon>Actinomycetes</taxon>
        <taxon>Micromonosporales</taxon>
        <taxon>Micromonosporaceae</taxon>
        <taxon>Catenuloplanes</taxon>
    </lineage>
</organism>
<dbReference type="SMART" id="SM00347">
    <property type="entry name" value="HTH_MARR"/>
    <property type="match status" value="1"/>
</dbReference>
<dbReference type="PROSITE" id="PS50995">
    <property type="entry name" value="HTH_MARR_2"/>
    <property type="match status" value="1"/>
</dbReference>
<name>A0AAE3ZZS7_9ACTN</name>
<dbReference type="Pfam" id="PF12802">
    <property type="entry name" value="MarR_2"/>
    <property type="match status" value="1"/>
</dbReference>
<dbReference type="Proteomes" id="UP001183629">
    <property type="component" value="Unassembled WGS sequence"/>
</dbReference>
<accession>A0AAE3ZZS7</accession>
<dbReference type="AlphaFoldDB" id="A0AAE3ZZS7"/>
<feature type="domain" description="HTH marR-type" evidence="1">
    <location>
        <begin position="1"/>
        <end position="148"/>
    </location>
</feature>
<evidence type="ECO:0000313" key="3">
    <source>
        <dbReference type="Proteomes" id="UP001183629"/>
    </source>
</evidence>
<proteinExistence type="predicted"/>
<dbReference type="GO" id="GO:0003700">
    <property type="term" value="F:DNA-binding transcription factor activity"/>
    <property type="evidence" value="ECO:0007669"/>
    <property type="project" value="InterPro"/>
</dbReference>
<evidence type="ECO:0000313" key="2">
    <source>
        <dbReference type="EMBL" id="MDR7327831.1"/>
    </source>
</evidence>
<keyword evidence="3" id="KW-1185">Reference proteome</keyword>
<reference evidence="2 3" key="1">
    <citation type="submission" date="2023-07" db="EMBL/GenBank/DDBJ databases">
        <title>Sequencing the genomes of 1000 actinobacteria strains.</title>
        <authorList>
            <person name="Klenk H.-P."/>
        </authorList>
    </citation>
    <scope>NUCLEOTIDE SEQUENCE [LARGE SCALE GENOMIC DNA]</scope>
    <source>
        <strain evidence="2 3">DSM 44711</strain>
    </source>
</reference>
<protein>
    <submittedName>
        <fullName evidence="2">DNA-binding MarR family transcriptional regulator</fullName>
    </submittedName>
</protein>
<evidence type="ECO:0000259" key="1">
    <source>
        <dbReference type="PROSITE" id="PS50995"/>
    </source>
</evidence>
<dbReference type="SUPFAM" id="SSF46785">
    <property type="entry name" value="Winged helix' DNA-binding domain"/>
    <property type="match status" value="1"/>
</dbReference>
<gene>
    <name evidence="2" type="ORF">J2S44_008081</name>
</gene>
<keyword evidence="2" id="KW-0238">DNA-binding</keyword>
<dbReference type="PANTHER" id="PTHR33164">
    <property type="entry name" value="TRANSCRIPTIONAL REGULATOR, MARR FAMILY"/>
    <property type="match status" value="1"/>
</dbReference>
<dbReference type="InterPro" id="IPR036388">
    <property type="entry name" value="WH-like_DNA-bd_sf"/>
</dbReference>
<dbReference type="InterPro" id="IPR036390">
    <property type="entry name" value="WH_DNA-bd_sf"/>
</dbReference>
<dbReference type="InterPro" id="IPR039422">
    <property type="entry name" value="MarR/SlyA-like"/>
</dbReference>
<dbReference type="InterPro" id="IPR000835">
    <property type="entry name" value="HTH_MarR-typ"/>
</dbReference>